<proteinExistence type="predicted"/>
<gene>
    <name evidence="1" type="ORF">K1T71_011970</name>
</gene>
<organism evidence="1 2">
    <name type="scientific">Dendrolimus kikuchii</name>
    <dbReference type="NCBI Taxonomy" id="765133"/>
    <lineage>
        <taxon>Eukaryota</taxon>
        <taxon>Metazoa</taxon>
        <taxon>Ecdysozoa</taxon>
        <taxon>Arthropoda</taxon>
        <taxon>Hexapoda</taxon>
        <taxon>Insecta</taxon>
        <taxon>Pterygota</taxon>
        <taxon>Neoptera</taxon>
        <taxon>Endopterygota</taxon>
        <taxon>Lepidoptera</taxon>
        <taxon>Glossata</taxon>
        <taxon>Ditrysia</taxon>
        <taxon>Bombycoidea</taxon>
        <taxon>Lasiocampidae</taxon>
        <taxon>Dendrolimus</taxon>
    </lineage>
</organism>
<name>A0ACC1CMM3_9NEOP</name>
<reference evidence="1 2" key="1">
    <citation type="journal article" date="2021" name="Front. Genet.">
        <title>Chromosome-Level Genome Assembly Reveals Significant Gene Expansion in the Toll and IMD Signaling Pathways of Dendrolimus kikuchii.</title>
        <authorList>
            <person name="Zhou J."/>
            <person name="Wu P."/>
            <person name="Xiong Z."/>
            <person name="Liu N."/>
            <person name="Zhao N."/>
            <person name="Ji M."/>
            <person name="Qiu Y."/>
            <person name="Yang B."/>
        </authorList>
    </citation>
    <scope>NUCLEOTIDE SEQUENCE [LARGE SCALE GENOMIC DNA]</scope>
    <source>
        <strain evidence="1">Ann1</strain>
    </source>
</reference>
<sequence length="108" mass="11996">MESGYHRLWTFATTKVLQMRCCSLKGDWNLVTNAGTQHKVCPAWDEQRRDLVAAIGADLSFPALVKAIVGSADAWDAAVSFCETVMSAKEAAEREREQLSNIILSPYF</sequence>
<accession>A0ACC1CMM3</accession>
<evidence type="ECO:0000313" key="1">
    <source>
        <dbReference type="EMBL" id="KAJ0172831.1"/>
    </source>
</evidence>
<evidence type="ECO:0000313" key="2">
    <source>
        <dbReference type="Proteomes" id="UP000824533"/>
    </source>
</evidence>
<keyword evidence="2" id="KW-1185">Reference proteome</keyword>
<comment type="caution">
    <text evidence="1">The sequence shown here is derived from an EMBL/GenBank/DDBJ whole genome shotgun (WGS) entry which is preliminary data.</text>
</comment>
<dbReference type="Proteomes" id="UP000824533">
    <property type="component" value="Linkage Group LG21"/>
</dbReference>
<protein>
    <submittedName>
        <fullName evidence="1">Uncharacterized protein</fullName>
    </submittedName>
</protein>
<dbReference type="EMBL" id="CM034407">
    <property type="protein sequence ID" value="KAJ0172831.1"/>
    <property type="molecule type" value="Genomic_DNA"/>
</dbReference>